<comment type="caution">
    <text evidence="1">The sequence shown here is derived from an EMBL/GenBank/DDBJ whole genome shotgun (WGS) entry which is preliminary data.</text>
</comment>
<name>A0ABQ0DR88_9EUKA</name>
<evidence type="ECO:0000313" key="2">
    <source>
        <dbReference type="Proteomes" id="UP001628156"/>
    </source>
</evidence>
<accession>A0ABQ0DR88</accession>
<dbReference type="Proteomes" id="UP001628156">
    <property type="component" value="Unassembled WGS sequence"/>
</dbReference>
<dbReference type="EMBL" id="BAAFRS010000251">
    <property type="protein sequence ID" value="GAB1225359.1"/>
    <property type="molecule type" value="Genomic_DNA"/>
</dbReference>
<sequence length="51" mass="5696">MLFGILPDNITTISTLDTTIGVINATTTKIYERIGYTNDSIGLTHKQRVRK</sequence>
<gene>
    <name evidence="1" type="ORF">ENUP19_0251G0002</name>
</gene>
<evidence type="ECO:0000313" key="1">
    <source>
        <dbReference type="EMBL" id="GAB1225359.1"/>
    </source>
</evidence>
<keyword evidence="2" id="KW-1185">Reference proteome</keyword>
<organism evidence="1 2">
    <name type="scientific">Entamoeba nuttalli</name>
    <dbReference type="NCBI Taxonomy" id="412467"/>
    <lineage>
        <taxon>Eukaryota</taxon>
        <taxon>Amoebozoa</taxon>
        <taxon>Evosea</taxon>
        <taxon>Archamoebae</taxon>
        <taxon>Mastigamoebida</taxon>
        <taxon>Entamoebidae</taxon>
        <taxon>Entamoeba</taxon>
    </lineage>
</organism>
<reference evidence="1 2" key="1">
    <citation type="journal article" date="2019" name="PLoS Negl. Trop. Dis.">
        <title>Whole genome sequencing of Entamoeba nuttalli reveals mammalian host-related molecular signatures and a novel octapeptide-repeat surface protein.</title>
        <authorList>
            <person name="Tanaka M."/>
            <person name="Makiuchi T."/>
            <person name="Komiyama T."/>
            <person name="Shiina T."/>
            <person name="Osaki K."/>
            <person name="Tachibana H."/>
        </authorList>
    </citation>
    <scope>NUCLEOTIDE SEQUENCE [LARGE SCALE GENOMIC DNA]</scope>
    <source>
        <strain evidence="1 2">P19-061405</strain>
    </source>
</reference>
<protein>
    <submittedName>
        <fullName evidence="1">Uncharacterized protein</fullName>
    </submittedName>
</protein>
<proteinExistence type="predicted"/>